<keyword evidence="6" id="KW-0812">Transmembrane</keyword>
<dbReference type="GO" id="GO:0006826">
    <property type="term" value="P:iron ion transport"/>
    <property type="evidence" value="ECO:0007669"/>
    <property type="project" value="UniProtKB-KW"/>
</dbReference>
<dbReference type="GO" id="GO:0016020">
    <property type="term" value="C:membrane"/>
    <property type="evidence" value="ECO:0007669"/>
    <property type="project" value="UniProtKB-SubCell"/>
</dbReference>
<feature type="domain" description="Cation efflux protein transmembrane" evidence="12">
    <location>
        <begin position="141"/>
        <end position="353"/>
    </location>
</feature>
<dbReference type="GeneID" id="96903584"/>
<dbReference type="Proteomes" id="UP000001640">
    <property type="component" value="Chromosome 4"/>
</dbReference>
<keyword evidence="8" id="KW-0406">Ion transport</keyword>
<feature type="region of interest" description="Disordered" evidence="11">
    <location>
        <begin position="456"/>
        <end position="482"/>
    </location>
</feature>
<dbReference type="SUPFAM" id="SSF161111">
    <property type="entry name" value="Cation efflux protein transmembrane domain-like"/>
    <property type="match status" value="1"/>
</dbReference>
<dbReference type="PANTHER" id="PTHR43840:SF15">
    <property type="entry name" value="MITOCHONDRIAL METAL TRANSPORTER 1-RELATED"/>
    <property type="match status" value="1"/>
</dbReference>
<dbReference type="Pfam" id="PF01545">
    <property type="entry name" value="Cation_efflux"/>
    <property type="match status" value="1"/>
</dbReference>
<evidence type="ECO:0000256" key="9">
    <source>
        <dbReference type="ARBA" id="ARBA00023136"/>
    </source>
</evidence>
<evidence type="ECO:0000259" key="12">
    <source>
        <dbReference type="Pfam" id="PF01545"/>
    </source>
</evidence>
<dbReference type="GO" id="GO:0008324">
    <property type="term" value="F:monoatomic cation transmembrane transporter activity"/>
    <property type="evidence" value="ECO:0007669"/>
    <property type="project" value="InterPro"/>
</dbReference>
<dbReference type="GO" id="GO:0005739">
    <property type="term" value="C:mitochondrion"/>
    <property type="evidence" value="ECO:0007669"/>
    <property type="project" value="EnsemblFungi"/>
</dbReference>
<evidence type="ECO:0000256" key="3">
    <source>
        <dbReference type="ARBA" id="ARBA00022434"/>
    </source>
</evidence>
<dbReference type="InParanoid" id="G0VEI7"/>
<evidence type="ECO:0000256" key="10">
    <source>
        <dbReference type="ARBA" id="ARBA00055037"/>
    </source>
</evidence>
<dbReference type="FunFam" id="1.20.1510.10:FF:000013">
    <property type="entry name" value="Cation efflux family protein"/>
    <property type="match status" value="1"/>
</dbReference>
<dbReference type="NCBIfam" id="TIGR01297">
    <property type="entry name" value="CDF"/>
    <property type="match status" value="1"/>
</dbReference>
<evidence type="ECO:0000313" key="14">
    <source>
        <dbReference type="Proteomes" id="UP000001640"/>
    </source>
</evidence>
<proteinExistence type="inferred from homology"/>
<keyword evidence="9" id="KW-0472">Membrane</keyword>
<dbReference type="KEGG" id="ncs:NCAS_0D03970"/>
<comment type="subcellular location">
    <subcellularLocation>
        <location evidence="1">Membrane</location>
        <topology evidence="1">Multi-pass membrane protein</topology>
    </subcellularLocation>
</comment>
<keyword evidence="3" id="KW-0409">Iron storage</keyword>
<feature type="compositionally biased region" description="Polar residues" evidence="11">
    <location>
        <begin position="462"/>
        <end position="474"/>
    </location>
</feature>
<keyword evidence="4" id="KW-0813">Transport</keyword>
<dbReference type="RefSeq" id="XP_003676339.1">
    <property type="nucleotide sequence ID" value="XM_003676291.1"/>
</dbReference>
<keyword evidence="3" id="KW-0408">Iron</keyword>
<feature type="compositionally biased region" description="Basic residues" evidence="11">
    <location>
        <begin position="103"/>
        <end position="115"/>
    </location>
</feature>
<evidence type="ECO:0000313" key="13">
    <source>
        <dbReference type="EMBL" id="CCC69978.1"/>
    </source>
</evidence>
<keyword evidence="7" id="KW-1133">Transmembrane helix</keyword>
<accession>G0VEI7</accession>
<dbReference type="InterPro" id="IPR058533">
    <property type="entry name" value="Cation_efflux_TM"/>
</dbReference>
<dbReference type="eggNOG" id="KOG1485">
    <property type="taxonomic scope" value="Eukaryota"/>
</dbReference>
<comment type="function">
    <text evidence="10">Mitochondrial metal transporter involved in mitochondrial iron accumulation.</text>
</comment>
<dbReference type="InterPro" id="IPR027469">
    <property type="entry name" value="Cation_efflux_TMD_sf"/>
</dbReference>
<gene>
    <name evidence="13" type="primary">NCAS0D03970</name>
    <name evidence="13" type="ordered locus">NCAS_0D03970</name>
</gene>
<feature type="region of interest" description="Disordered" evidence="11">
    <location>
        <begin position="99"/>
        <end position="118"/>
    </location>
</feature>
<keyword evidence="5" id="KW-0410">Iron transport</keyword>
<reference key="2">
    <citation type="submission" date="2011-08" db="EMBL/GenBank/DDBJ databases">
        <title>Genome sequence of Naumovozyma castellii.</title>
        <authorList>
            <person name="Gordon J.L."/>
            <person name="Armisen D."/>
            <person name="Proux-Wera E."/>
            <person name="OhEigeartaigh S.S."/>
            <person name="Byrne K.P."/>
            <person name="Wolfe K.H."/>
        </authorList>
    </citation>
    <scope>NUCLEOTIDE SEQUENCE</scope>
    <source>
        <strain>Type strain:CBS 4309</strain>
    </source>
</reference>
<protein>
    <recommendedName>
        <fullName evidence="12">Cation efflux protein transmembrane domain-containing protein</fullName>
    </recommendedName>
</protein>
<keyword evidence="14" id="KW-1185">Reference proteome</keyword>
<dbReference type="OrthoDB" id="435980at2759"/>
<evidence type="ECO:0000256" key="4">
    <source>
        <dbReference type="ARBA" id="ARBA00022448"/>
    </source>
</evidence>
<dbReference type="EMBL" id="HE576755">
    <property type="protein sequence ID" value="CCC69978.1"/>
    <property type="molecule type" value="Genomic_DNA"/>
</dbReference>
<name>G0VEI7_NAUCA</name>
<dbReference type="InterPro" id="IPR002524">
    <property type="entry name" value="Cation_efflux"/>
</dbReference>
<dbReference type="Gene3D" id="1.20.1510.10">
    <property type="entry name" value="Cation efflux protein transmembrane domain"/>
    <property type="match status" value="1"/>
</dbReference>
<dbReference type="STRING" id="1064592.G0VEI7"/>
<evidence type="ECO:0000256" key="8">
    <source>
        <dbReference type="ARBA" id="ARBA00023065"/>
    </source>
</evidence>
<dbReference type="InterPro" id="IPR050291">
    <property type="entry name" value="CDF_Transporter"/>
</dbReference>
<organism evidence="13 14">
    <name type="scientific">Naumovozyma castellii</name>
    <name type="common">Yeast</name>
    <name type="synonym">Saccharomyces castellii</name>
    <dbReference type="NCBI Taxonomy" id="27288"/>
    <lineage>
        <taxon>Eukaryota</taxon>
        <taxon>Fungi</taxon>
        <taxon>Dikarya</taxon>
        <taxon>Ascomycota</taxon>
        <taxon>Saccharomycotina</taxon>
        <taxon>Saccharomycetes</taxon>
        <taxon>Saccharomycetales</taxon>
        <taxon>Saccharomycetaceae</taxon>
        <taxon>Naumovozyma</taxon>
    </lineage>
</organism>
<evidence type="ECO:0000256" key="11">
    <source>
        <dbReference type="SAM" id="MobiDB-lite"/>
    </source>
</evidence>
<sequence>MLKLSLGRSTHHTKIGLLRCNVSIISNKAPLHSKRINKIQDTKTSKKFNERAVTAARLAQEASIKSFQSSQLNNQKICPIIPLLQKTYTPEFIRLHEQSHLQSHSHSHSHSHGHTHSMNNPLLVASAEQIRKNAGVRVTWFGLAVNVGIAISKFIGGIVFHSQALFADAIHALSDMVCDFLTLFSVRFASSKPSPDYPYGFGKVETIGSLTVSSILTMAGISIGWSSLCVIVGPIVPHALLEIMGSFTGHSHGSVTEEITNVNAAWVAAASVAAKEWIFRATRKVAIETNSNVLMANAWHHRVDSLTSLVALVTITSGYLFNIQSLDAVGGLIVSGLVIKAGVEGMVTATKELTDQALEYDDPRHTDIEIVLKDGLNTFALESNSKYPCRLADLTVLPSGPNFRVHAIIQVPEPSTGFNTGIKDMEVISSHLRSSLSKNISSVKRLNIEYISKDSGNKTEAGLSSSTEKQTKNIHMSHSHKH</sequence>
<dbReference type="PANTHER" id="PTHR43840">
    <property type="entry name" value="MITOCHONDRIAL METAL TRANSPORTER 1-RELATED"/>
    <property type="match status" value="1"/>
</dbReference>
<evidence type="ECO:0000256" key="7">
    <source>
        <dbReference type="ARBA" id="ARBA00022989"/>
    </source>
</evidence>
<dbReference type="OMA" id="WVFRATR"/>
<evidence type="ECO:0000256" key="1">
    <source>
        <dbReference type="ARBA" id="ARBA00004141"/>
    </source>
</evidence>
<evidence type="ECO:0000256" key="6">
    <source>
        <dbReference type="ARBA" id="ARBA00022692"/>
    </source>
</evidence>
<dbReference type="GO" id="GO:0006879">
    <property type="term" value="P:intracellular iron ion homeostasis"/>
    <property type="evidence" value="ECO:0007669"/>
    <property type="project" value="UniProtKB-KW"/>
</dbReference>
<comment type="similarity">
    <text evidence="2">Belongs to the cation diffusion facilitator (CDF) transporter (TC 2.A.4) family. SLC30A subfamily.</text>
</comment>
<dbReference type="HOGENOM" id="CLU_013430_12_1_1"/>
<evidence type="ECO:0000256" key="5">
    <source>
        <dbReference type="ARBA" id="ARBA00022496"/>
    </source>
</evidence>
<dbReference type="AlphaFoldDB" id="G0VEI7"/>
<reference evidence="13 14" key="1">
    <citation type="journal article" date="2011" name="Proc. Natl. Acad. Sci. U.S.A.">
        <title>Evolutionary erosion of yeast sex chromosomes by mating-type switching accidents.</title>
        <authorList>
            <person name="Gordon J.L."/>
            <person name="Armisen D."/>
            <person name="Proux-Wera E."/>
            <person name="Oheigeartaigh S.S."/>
            <person name="Byrne K.P."/>
            <person name="Wolfe K.H."/>
        </authorList>
    </citation>
    <scope>NUCLEOTIDE SEQUENCE [LARGE SCALE GENOMIC DNA]</scope>
    <source>
        <strain evidence="14">ATCC 76901 / BCRC 22586 / CBS 4309 / NBRC 1992 / NRRL Y-12630</strain>
    </source>
</reference>
<evidence type="ECO:0000256" key="2">
    <source>
        <dbReference type="ARBA" id="ARBA00008873"/>
    </source>
</evidence>